<keyword evidence="2" id="KW-1185">Reference proteome</keyword>
<dbReference type="AlphaFoldDB" id="A0A4Q0T1U8"/>
<comment type="caution">
    <text evidence="1">The sequence shown here is derived from an EMBL/GenBank/DDBJ whole genome shotgun (WGS) entry which is preliminary data.</text>
</comment>
<evidence type="ECO:0000313" key="1">
    <source>
        <dbReference type="EMBL" id="RXH56782.1"/>
    </source>
</evidence>
<protein>
    <submittedName>
        <fullName evidence="1">Uncharacterized protein</fullName>
    </submittedName>
</protein>
<dbReference type="Proteomes" id="UP000289437">
    <property type="component" value="Unassembled WGS sequence"/>
</dbReference>
<organism evidence="1 2">
    <name type="scientific">Granulicella sibirica</name>
    <dbReference type="NCBI Taxonomy" id="2479048"/>
    <lineage>
        <taxon>Bacteria</taxon>
        <taxon>Pseudomonadati</taxon>
        <taxon>Acidobacteriota</taxon>
        <taxon>Terriglobia</taxon>
        <taxon>Terriglobales</taxon>
        <taxon>Acidobacteriaceae</taxon>
        <taxon>Granulicella</taxon>
    </lineage>
</organism>
<sequence length="71" mass="8118">MCWRRSRNQAVDALREIGDNLRDLALTFAVKRLADQPVAVDGSKERRLRQTAWVGVGQGLAPRLWKLGKFR</sequence>
<reference evidence="2" key="2">
    <citation type="submission" date="2019-02" db="EMBL/GenBank/DDBJ databases">
        <title>Granulicella sibirica sp. nov., a psychrotolerant acidobacterium isolated from an organic soil layer in forested tundra, West Siberia.</title>
        <authorList>
            <person name="Oshkin I.Y."/>
            <person name="Kulichevskaya I.S."/>
            <person name="Rijpstra W.I.C."/>
            <person name="Sinninghe Damste J.S."/>
            <person name="Rakitin A.L."/>
            <person name="Ravin N.V."/>
            <person name="Dedysh S.N."/>
        </authorList>
    </citation>
    <scope>NUCLEOTIDE SEQUENCE [LARGE SCALE GENOMIC DNA]</scope>
    <source>
        <strain evidence="2">AF10</strain>
    </source>
</reference>
<dbReference type="EMBL" id="RDSM01000001">
    <property type="protein sequence ID" value="RXH56782.1"/>
    <property type="molecule type" value="Genomic_DNA"/>
</dbReference>
<evidence type="ECO:0000313" key="2">
    <source>
        <dbReference type="Proteomes" id="UP000289437"/>
    </source>
</evidence>
<gene>
    <name evidence="1" type="ORF">GRAN_0092</name>
</gene>
<name>A0A4Q0T1U8_9BACT</name>
<proteinExistence type="predicted"/>
<accession>A0A4Q0T1U8</accession>
<reference evidence="1 2" key="1">
    <citation type="submission" date="2018-11" db="EMBL/GenBank/DDBJ databases">
        <authorList>
            <person name="Mardanov A.V."/>
            <person name="Ravin N.V."/>
            <person name="Dedysh S.N."/>
        </authorList>
    </citation>
    <scope>NUCLEOTIDE SEQUENCE [LARGE SCALE GENOMIC DNA]</scope>
    <source>
        <strain evidence="1 2">AF10</strain>
    </source>
</reference>